<feature type="transmembrane region" description="Helical" evidence="4">
    <location>
        <begin position="219"/>
        <end position="238"/>
    </location>
</feature>
<keyword evidence="1 4" id="KW-0812">Transmembrane</keyword>
<dbReference type="Gene3D" id="1.20.1250.20">
    <property type="entry name" value="MFS general substrate transporter like domains"/>
    <property type="match status" value="1"/>
</dbReference>
<feature type="transmembrane region" description="Helical" evidence="4">
    <location>
        <begin position="244"/>
        <end position="264"/>
    </location>
</feature>
<keyword evidence="3 4" id="KW-0472">Membrane</keyword>
<dbReference type="PANTHER" id="PTHR23121:SF9">
    <property type="entry name" value="SODIUM-DEPENDENT GLUCOSE TRANSPORTER 1"/>
    <property type="match status" value="1"/>
</dbReference>
<keyword evidence="2 4" id="KW-1133">Transmembrane helix</keyword>
<dbReference type="EMBL" id="JAODUP010000791">
    <property type="protein sequence ID" value="KAK2144043.1"/>
    <property type="molecule type" value="Genomic_DNA"/>
</dbReference>
<protein>
    <submittedName>
        <fullName evidence="5">Uncharacterized protein</fullName>
    </submittedName>
</protein>
<accession>A0AAD9J127</accession>
<dbReference type="InterPro" id="IPR036259">
    <property type="entry name" value="MFS_trans_sf"/>
</dbReference>
<evidence type="ECO:0000313" key="6">
    <source>
        <dbReference type="Proteomes" id="UP001208570"/>
    </source>
</evidence>
<feature type="transmembrane region" description="Helical" evidence="4">
    <location>
        <begin position="307"/>
        <end position="330"/>
    </location>
</feature>
<evidence type="ECO:0000256" key="3">
    <source>
        <dbReference type="ARBA" id="ARBA00023136"/>
    </source>
</evidence>
<feature type="transmembrane region" description="Helical" evidence="4">
    <location>
        <begin position="150"/>
        <end position="170"/>
    </location>
</feature>
<dbReference type="SUPFAM" id="SSF103473">
    <property type="entry name" value="MFS general substrate transporter"/>
    <property type="match status" value="1"/>
</dbReference>
<evidence type="ECO:0000256" key="1">
    <source>
        <dbReference type="ARBA" id="ARBA00022692"/>
    </source>
</evidence>
<evidence type="ECO:0000256" key="2">
    <source>
        <dbReference type="ARBA" id="ARBA00022989"/>
    </source>
</evidence>
<keyword evidence="6" id="KW-1185">Reference proteome</keyword>
<dbReference type="PANTHER" id="PTHR23121">
    <property type="entry name" value="SODIUM-DEPENDENT GLUCOSE TRANSPORTER 1"/>
    <property type="match status" value="1"/>
</dbReference>
<evidence type="ECO:0000256" key="4">
    <source>
        <dbReference type="SAM" id="Phobius"/>
    </source>
</evidence>
<dbReference type="AlphaFoldDB" id="A0AAD9J127"/>
<comment type="caution">
    <text evidence="5">The sequence shown here is derived from an EMBL/GenBank/DDBJ whole genome shotgun (WGS) entry which is preliminary data.</text>
</comment>
<feature type="transmembrane region" description="Helical" evidence="4">
    <location>
        <begin position="12"/>
        <end position="34"/>
    </location>
</feature>
<gene>
    <name evidence="5" type="ORF">LSH36_791g00017</name>
</gene>
<proteinExistence type="predicted"/>
<reference evidence="5" key="1">
    <citation type="journal article" date="2023" name="Mol. Biol. Evol.">
        <title>Third-Generation Sequencing Reveals the Adaptive Role of the Epigenome in Three Deep-Sea Polychaetes.</title>
        <authorList>
            <person name="Perez M."/>
            <person name="Aroh O."/>
            <person name="Sun Y."/>
            <person name="Lan Y."/>
            <person name="Juniper S.K."/>
            <person name="Young C.R."/>
            <person name="Angers B."/>
            <person name="Qian P.Y."/>
        </authorList>
    </citation>
    <scope>NUCLEOTIDE SEQUENCE</scope>
    <source>
        <strain evidence="5">P08H-3</strain>
    </source>
</reference>
<evidence type="ECO:0000313" key="5">
    <source>
        <dbReference type="EMBL" id="KAK2144043.1"/>
    </source>
</evidence>
<feature type="transmembrane region" description="Helical" evidence="4">
    <location>
        <begin position="93"/>
        <end position="117"/>
    </location>
</feature>
<organism evidence="5 6">
    <name type="scientific">Paralvinella palmiformis</name>
    <dbReference type="NCBI Taxonomy" id="53620"/>
    <lineage>
        <taxon>Eukaryota</taxon>
        <taxon>Metazoa</taxon>
        <taxon>Spiralia</taxon>
        <taxon>Lophotrochozoa</taxon>
        <taxon>Annelida</taxon>
        <taxon>Polychaeta</taxon>
        <taxon>Sedentaria</taxon>
        <taxon>Canalipalpata</taxon>
        <taxon>Terebellida</taxon>
        <taxon>Terebelliformia</taxon>
        <taxon>Alvinellidae</taxon>
        <taxon>Paralvinella</taxon>
    </lineage>
</organism>
<dbReference type="Proteomes" id="UP001208570">
    <property type="component" value="Unassembled WGS sequence"/>
</dbReference>
<name>A0AAD9J127_9ANNE</name>
<feature type="transmembrane region" description="Helical" evidence="4">
    <location>
        <begin position="190"/>
        <end position="207"/>
    </location>
</feature>
<sequence>MAEWKEKAASPVNLLHFAFSVGNFLAPLSVAPFLSKTIHNNTLQGVSSFLTSRYHSLPWGNQQFLDSLSEDHFLNNEGFPFLYNSSITDKTKIYIPFAFHGSVGICGGFLFIGYYLVGWRYQSTRRPNENTASTTDGTPSGYRRWGCFRILMAVGIYLAYIGIIIRSMSLNNFIFYVAVMGSLKLTKPRAAMLNTANNGSFVFGRFLGTIITRLIRVHILVFGCVSAVLAFTILLTLFAFNREWILWSLVCVISVFSGPCYPTLMAWADRYTVMDGIMVAIVDVGIASGAAFTLYVGALIIHHNGPIYAFVFSGAGVTFLLAIMIILQIICYKRGHRFTSEDSTVYSTVNEGQINDDTEPLVR</sequence>
<feature type="transmembrane region" description="Helical" evidence="4">
    <location>
        <begin position="276"/>
        <end position="301"/>
    </location>
</feature>